<evidence type="ECO:0000256" key="1">
    <source>
        <dbReference type="ARBA" id="ARBA00000077"/>
    </source>
</evidence>
<keyword evidence="9" id="KW-0460">Magnesium</keyword>
<reference evidence="12 13" key="1">
    <citation type="journal article" date="2018" name="BMC Genomics">
        <title>Genomic evidence for intraspecific hybridization in a clonal and extremely halotolerant yeast.</title>
        <authorList>
            <person name="Gostincar C."/>
            <person name="Stajich J.E."/>
            <person name="Zupancic J."/>
            <person name="Zalar P."/>
            <person name="Gunde-Cimerman N."/>
        </authorList>
    </citation>
    <scope>NUCLEOTIDE SEQUENCE [LARGE SCALE GENOMIC DNA]</scope>
    <source>
        <strain evidence="12 13">EXF-2682</strain>
    </source>
</reference>
<dbReference type="FunFam" id="3.40.970.10:FF:000001">
    <property type="entry name" value="Ribonuclease H1"/>
    <property type="match status" value="1"/>
</dbReference>
<dbReference type="PANTHER" id="PTHR10642:SF26">
    <property type="entry name" value="RIBONUCLEASE H1"/>
    <property type="match status" value="1"/>
</dbReference>
<dbReference type="CDD" id="cd09280">
    <property type="entry name" value="RNase_HI_eukaryote_like"/>
    <property type="match status" value="1"/>
</dbReference>
<dbReference type="InterPro" id="IPR011320">
    <property type="entry name" value="RNase_H1_N"/>
</dbReference>
<feature type="compositionally biased region" description="Basic residues" evidence="10">
    <location>
        <begin position="361"/>
        <end position="371"/>
    </location>
</feature>
<evidence type="ECO:0000259" key="11">
    <source>
        <dbReference type="PROSITE" id="PS50879"/>
    </source>
</evidence>
<keyword evidence="8" id="KW-0378">Hydrolase</keyword>
<dbReference type="AlphaFoldDB" id="A0A3M7E3X5"/>
<dbReference type="Pfam" id="PF01693">
    <property type="entry name" value="Cauli_VI"/>
    <property type="match status" value="2"/>
</dbReference>
<keyword evidence="6" id="KW-0479">Metal-binding</keyword>
<dbReference type="OrthoDB" id="407198at2759"/>
<gene>
    <name evidence="12" type="ORF">D0863_05183</name>
</gene>
<feature type="region of interest" description="Disordered" evidence="10">
    <location>
        <begin position="563"/>
        <end position="588"/>
    </location>
</feature>
<dbReference type="VEuPathDB" id="FungiDB:BTJ68_09779"/>
<dbReference type="Gene3D" id="3.40.970.10">
    <property type="entry name" value="Ribonuclease H1, N-terminal domain"/>
    <property type="match status" value="2"/>
</dbReference>
<dbReference type="SUPFAM" id="SSF53098">
    <property type="entry name" value="Ribonuclease H-like"/>
    <property type="match status" value="1"/>
</dbReference>
<comment type="similarity">
    <text evidence="3">Belongs to the RNase H family.</text>
</comment>
<comment type="caution">
    <text evidence="12">The sequence shown here is derived from an EMBL/GenBank/DDBJ whole genome shotgun (WGS) entry which is preliminary data.</text>
</comment>
<evidence type="ECO:0000256" key="2">
    <source>
        <dbReference type="ARBA" id="ARBA00001946"/>
    </source>
</evidence>
<dbReference type="InterPro" id="IPR002156">
    <property type="entry name" value="RNaseH_domain"/>
</dbReference>
<dbReference type="InterPro" id="IPR009027">
    <property type="entry name" value="Ribosomal_bL9/RNase_H1_N"/>
</dbReference>
<dbReference type="GO" id="GO:0004523">
    <property type="term" value="F:RNA-DNA hybrid ribonuclease activity"/>
    <property type="evidence" value="ECO:0007669"/>
    <property type="project" value="UniProtKB-EC"/>
</dbReference>
<dbReference type="GO" id="GO:0043137">
    <property type="term" value="P:DNA replication, removal of RNA primer"/>
    <property type="evidence" value="ECO:0007669"/>
    <property type="project" value="TreeGrafter"/>
</dbReference>
<feature type="compositionally biased region" description="Basic and acidic residues" evidence="10">
    <location>
        <begin position="372"/>
        <end position="384"/>
    </location>
</feature>
<feature type="compositionally biased region" description="Basic and acidic residues" evidence="10">
    <location>
        <begin position="1"/>
        <end position="13"/>
    </location>
</feature>
<evidence type="ECO:0000313" key="13">
    <source>
        <dbReference type="Proteomes" id="UP000269276"/>
    </source>
</evidence>
<evidence type="ECO:0000256" key="6">
    <source>
        <dbReference type="ARBA" id="ARBA00022723"/>
    </source>
</evidence>
<organism evidence="12 13">
    <name type="scientific">Hortaea werneckii</name>
    <name type="common">Black yeast</name>
    <name type="synonym">Cladosporium werneckii</name>
    <dbReference type="NCBI Taxonomy" id="91943"/>
    <lineage>
        <taxon>Eukaryota</taxon>
        <taxon>Fungi</taxon>
        <taxon>Dikarya</taxon>
        <taxon>Ascomycota</taxon>
        <taxon>Pezizomycotina</taxon>
        <taxon>Dothideomycetes</taxon>
        <taxon>Dothideomycetidae</taxon>
        <taxon>Mycosphaerellales</taxon>
        <taxon>Teratosphaeriaceae</taxon>
        <taxon>Hortaea</taxon>
    </lineage>
</organism>
<evidence type="ECO:0000256" key="8">
    <source>
        <dbReference type="ARBA" id="ARBA00022801"/>
    </source>
</evidence>
<feature type="region of interest" description="Disordered" evidence="10">
    <location>
        <begin position="187"/>
        <end position="214"/>
    </location>
</feature>
<evidence type="ECO:0000256" key="10">
    <source>
        <dbReference type="SAM" id="MobiDB-lite"/>
    </source>
</evidence>
<dbReference type="InterPro" id="IPR036397">
    <property type="entry name" value="RNaseH_sf"/>
</dbReference>
<evidence type="ECO:0000256" key="9">
    <source>
        <dbReference type="ARBA" id="ARBA00022842"/>
    </source>
</evidence>
<dbReference type="GO" id="GO:0046872">
    <property type="term" value="F:metal ion binding"/>
    <property type="evidence" value="ECO:0007669"/>
    <property type="project" value="UniProtKB-KW"/>
</dbReference>
<dbReference type="EMBL" id="QWIP01000146">
    <property type="protein sequence ID" value="RMY71401.1"/>
    <property type="molecule type" value="Genomic_DNA"/>
</dbReference>
<dbReference type="Proteomes" id="UP000269276">
    <property type="component" value="Unassembled WGS sequence"/>
</dbReference>
<evidence type="ECO:0000256" key="3">
    <source>
        <dbReference type="ARBA" id="ARBA00005300"/>
    </source>
</evidence>
<dbReference type="GO" id="GO:0003676">
    <property type="term" value="F:nucleic acid binding"/>
    <property type="evidence" value="ECO:0007669"/>
    <property type="project" value="InterPro"/>
</dbReference>
<comment type="catalytic activity">
    <reaction evidence="1">
        <text>Endonucleolytic cleavage to 5'-phosphomonoester.</text>
        <dbReference type="EC" id="3.1.26.4"/>
    </reaction>
</comment>
<protein>
    <recommendedName>
        <fullName evidence="4">ribonuclease H</fullName>
        <ecNumber evidence="4">3.1.26.4</ecNumber>
    </recommendedName>
</protein>
<dbReference type="PROSITE" id="PS50879">
    <property type="entry name" value="RNASE_H_1"/>
    <property type="match status" value="1"/>
</dbReference>
<feature type="compositionally biased region" description="Acidic residues" evidence="10">
    <location>
        <begin position="565"/>
        <end position="576"/>
    </location>
</feature>
<keyword evidence="7" id="KW-0255">Endonuclease</keyword>
<feature type="region of interest" description="Disordered" evidence="10">
    <location>
        <begin position="1"/>
        <end position="27"/>
    </location>
</feature>
<proteinExistence type="inferred from homology"/>
<dbReference type="Gene3D" id="3.30.420.10">
    <property type="entry name" value="Ribonuclease H-like superfamily/Ribonuclease H"/>
    <property type="match status" value="1"/>
</dbReference>
<comment type="cofactor">
    <cofactor evidence="2">
        <name>Mg(2+)</name>
        <dbReference type="ChEBI" id="CHEBI:18420"/>
    </cofactor>
</comment>
<dbReference type="InterPro" id="IPR037056">
    <property type="entry name" value="RNase_H1_N_sf"/>
</dbReference>
<dbReference type="InterPro" id="IPR050092">
    <property type="entry name" value="RNase_H"/>
</dbReference>
<dbReference type="Pfam" id="PF00075">
    <property type="entry name" value="RNase_H"/>
    <property type="match status" value="1"/>
</dbReference>
<keyword evidence="5" id="KW-0540">Nuclease</keyword>
<sequence length="632" mass="69053">MLLQPEEFRREDFQDNQAEAELSQTRSNIGPFKGPLCRTNLDELLRAENDGASTVEPQVVAVGCVTGLAERHPPDSPTVQFHSVVLSPPIAAASIGLLIVHQYSIFGVRHARSSLILGRKDRDPALLTSVYRRATASWADRHLLRPPSGTAPRSSTTIGFGGHIMGDRTENGHSAAFTSFGNGNYTASQRTPSTPYPPAGPTAPTAAAGAKRKRDGPKFYAVRVGTQPGTYHTWRECLNQVRGYPKAIFKSFPTLAEAEAFMKGENGDTVSGVGNGSGGADDGKPPRFYGVRSGRVPGVYTTWAEVLDNITGWKVPKHKVFKSYEEADSYVKQGQGGDFGDSWAMESIEPYGDDSTAPMNKKSKSSKNGGKKIKDEFADSHFGDYPEYEPGEAPLGTEVEDGFDDSIILDHSTNGLRYKTGEERTNTKYMAARPVPQAPIRIYTDGSSLSNGRGDSAMAGVGVFFGPMDNRNISEGLEGSKQTNQRAELTAILRALEVAPKDRKVIILSDSNYAIKCTNDWYLNWRKNGWVNASKKPVENRDLIQKVIDILEDRYAMNRHRDAEYGEEDDRVDPDDTAPPGPWERGSAGVKFVWVKGHSKDEGNNAADRLATAGAREAREMAAEFAGDDEYS</sequence>
<feature type="region of interest" description="Disordered" evidence="10">
    <location>
        <begin position="335"/>
        <end position="396"/>
    </location>
</feature>
<evidence type="ECO:0000256" key="5">
    <source>
        <dbReference type="ARBA" id="ARBA00022722"/>
    </source>
</evidence>
<dbReference type="PANTHER" id="PTHR10642">
    <property type="entry name" value="RIBONUCLEASE H1"/>
    <property type="match status" value="1"/>
</dbReference>
<dbReference type="EC" id="3.1.26.4" evidence="4"/>
<evidence type="ECO:0000256" key="7">
    <source>
        <dbReference type="ARBA" id="ARBA00022759"/>
    </source>
</evidence>
<evidence type="ECO:0000313" key="12">
    <source>
        <dbReference type="EMBL" id="RMY71401.1"/>
    </source>
</evidence>
<feature type="domain" description="RNase H type-1" evidence="11">
    <location>
        <begin position="436"/>
        <end position="616"/>
    </location>
</feature>
<accession>A0A3M7E3X5</accession>
<dbReference type="SUPFAM" id="SSF55658">
    <property type="entry name" value="L9 N-domain-like"/>
    <property type="match status" value="2"/>
</dbReference>
<evidence type="ECO:0000256" key="4">
    <source>
        <dbReference type="ARBA" id="ARBA00012180"/>
    </source>
</evidence>
<name>A0A3M7E3X5_HORWE</name>
<dbReference type="InterPro" id="IPR012337">
    <property type="entry name" value="RNaseH-like_sf"/>
</dbReference>